<gene>
    <name evidence="4" type="ORF">FNK824_LOCUS24745</name>
</gene>
<proteinExistence type="inferred from homology"/>
<dbReference type="InterPro" id="IPR002164">
    <property type="entry name" value="NAP_family"/>
</dbReference>
<dbReference type="GO" id="GO:0006334">
    <property type="term" value="P:nucleosome assembly"/>
    <property type="evidence" value="ECO:0007669"/>
    <property type="project" value="InterPro"/>
</dbReference>
<name>A0A819MEL5_9BILA</name>
<comment type="similarity">
    <text evidence="1 2">Belongs to the nucleosome assembly protein (NAP) family.</text>
</comment>
<evidence type="ECO:0000313" key="4">
    <source>
        <dbReference type="EMBL" id="CAF3978806.1"/>
    </source>
</evidence>
<dbReference type="Gene3D" id="3.30.1120.90">
    <property type="entry name" value="Nucleosome assembly protein"/>
    <property type="match status" value="1"/>
</dbReference>
<evidence type="ECO:0000256" key="1">
    <source>
        <dbReference type="ARBA" id="ARBA00009947"/>
    </source>
</evidence>
<protein>
    <submittedName>
        <fullName evidence="4">Uncharacterized protein</fullName>
    </submittedName>
</protein>
<comment type="caution">
    <text evidence="4">The sequence shown here is derived from an EMBL/GenBank/DDBJ whole genome shotgun (WGS) entry which is preliminary data.</text>
</comment>
<dbReference type="PANTHER" id="PTHR11875">
    <property type="entry name" value="TESTIS-SPECIFIC Y-ENCODED PROTEIN"/>
    <property type="match status" value="1"/>
</dbReference>
<feature type="region of interest" description="Disordered" evidence="3">
    <location>
        <begin position="1"/>
        <end position="20"/>
    </location>
</feature>
<feature type="compositionally biased region" description="Basic and acidic residues" evidence="3">
    <location>
        <begin position="1"/>
        <end position="13"/>
    </location>
</feature>
<evidence type="ECO:0000256" key="3">
    <source>
        <dbReference type="SAM" id="MobiDB-lite"/>
    </source>
</evidence>
<accession>A0A819MEL5</accession>
<dbReference type="Proteomes" id="UP000663874">
    <property type="component" value="Unassembled WGS sequence"/>
</dbReference>
<dbReference type="SUPFAM" id="SSF143113">
    <property type="entry name" value="NAP-like"/>
    <property type="match status" value="1"/>
</dbReference>
<evidence type="ECO:0000313" key="5">
    <source>
        <dbReference type="Proteomes" id="UP000663874"/>
    </source>
</evidence>
<sequence>MAKIENSETKENIHQSSSSLWSNCRPDIQRRINALLNNQVEYFRLRIEFYRQLQDLQYAYNPEFERILVKQRTIIDGSCEPTELEKQINESNISTPISESNLNQSISQKYEQISTENILDFPNSQSNLPKKGLENFWLIILKNLDYYDYPIQLQDELCLKYLIDIRCILNPPNLNSTSFILEFHFLPTNPFFIETILTKQYSIRYELNNSNPYRSYDGPEVDHCYGCLITWKSDYNLTIRKRTKRIRNKTTGQIRFVQIEESIKSFFDFFSPPIIPINGIHEMNKEDQIRLEADIEFGLLLKQRVLPRAILYYTGEALPVFHEEEDDKNDQLTSSDSSQ</sequence>
<dbReference type="AlphaFoldDB" id="A0A819MEL5"/>
<dbReference type="EMBL" id="CAJOBE010005600">
    <property type="protein sequence ID" value="CAF3978806.1"/>
    <property type="molecule type" value="Genomic_DNA"/>
</dbReference>
<reference evidence="4" key="1">
    <citation type="submission" date="2021-02" db="EMBL/GenBank/DDBJ databases">
        <authorList>
            <person name="Nowell W R."/>
        </authorList>
    </citation>
    <scope>NUCLEOTIDE SEQUENCE</scope>
</reference>
<dbReference type="Pfam" id="PF00956">
    <property type="entry name" value="NAP"/>
    <property type="match status" value="1"/>
</dbReference>
<evidence type="ECO:0000256" key="2">
    <source>
        <dbReference type="RuleBase" id="RU003876"/>
    </source>
</evidence>
<dbReference type="InterPro" id="IPR037231">
    <property type="entry name" value="NAP-like_sf"/>
</dbReference>
<organism evidence="4 5">
    <name type="scientific">Rotaria sordida</name>
    <dbReference type="NCBI Taxonomy" id="392033"/>
    <lineage>
        <taxon>Eukaryota</taxon>
        <taxon>Metazoa</taxon>
        <taxon>Spiralia</taxon>
        <taxon>Gnathifera</taxon>
        <taxon>Rotifera</taxon>
        <taxon>Eurotatoria</taxon>
        <taxon>Bdelloidea</taxon>
        <taxon>Philodinida</taxon>
        <taxon>Philodinidae</taxon>
        <taxon>Rotaria</taxon>
    </lineage>
</organism>
<dbReference type="GO" id="GO:0005634">
    <property type="term" value="C:nucleus"/>
    <property type="evidence" value="ECO:0007669"/>
    <property type="project" value="InterPro"/>
</dbReference>